<sequence>MSLRSLESVASMGHDYDAAGRRELTRREDGTWWTYGYNTRSEVTAAAKHATTSALVPGLEFSYSYDGMGNRTNSSAGSGSGMAIRGFTPNALNQYSTLTNNAKLNLLVRSDAAITATASRGPHNGIDVQGQFYGIRQTANNAGNGKVVTTNVTRSGGGTSQVKTWVPPNSLTPTYDAGGKLLKDGRWDYTWDGESRIVKMVSSGSAKNAGAPNITLRFAYDWMGRRIGKSITEGTSTTHESYAYDGWN</sequence>
<organism evidence="1 2">
    <name type="scientific">Haloferula luteola</name>
    <dbReference type="NCBI Taxonomy" id="595692"/>
    <lineage>
        <taxon>Bacteria</taxon>
        <taxon>Pseudomonadati</taxon>
        <taxon>Verrucomicrobiota</taxon>
        <taxon>Verrucomicrobiia</taxon>
        <taxon>Verrucomicrobiales</taxon>
        <taxon>Verrucomicrobiaceae</taxon>
        <taxon>Haloferula</taxon>
    </lineage>
</organism>
<comment type="caution">
    <text evidence="1">The sequence shown here is derived from an EMBL/GenBank/DDBJ whole genome shotgun (WGS) entry which is preliminary data.</text>
</comment>
<feature type="non-terminal residue" evidence="1">
    <location>
        <position position="248"/>
    </location>
</feature>
<evidence type="ECO:0008006" key="3">
    <source>
        <dbReference type="Google" id="ProtNLM"/>
    </source>
</evidence>
<proteinExistence type="predicted"/>
<evidence type="ECO:0000313" key="1">
    <source>
        <dbReference type="EMBL" id="MBB5351244.1"/>
    </source>
</evidence>
<name>A0A840V6J6_9BACT</name>
<evidence type="ECO:0000313" key="2">
    <source>
        <dbReference type="Proteomes" id="UP000557717"/>
    </source>
</evidence>
<accession>A0A840V6J6</accession>
<gene>
    <name evidence="1" type="ORF">HNR46_001478</name>
</gene>
<reference evidence="1 2" key="1">
    <citation type="submission" date="2020-08" db="EMBL/GenBank/DDBJ databases">
        <title>Genomic Encyclopedia of Type Strains, Phase IV (KMG-IV): sequencing the most valuable type-strain genomes for metagenomic binning, comparative biology and taxonomic classification.</title>
        <authorList>
            <person name="Goeker M."/>
        </authorList>
    </citation>
    <scope>NUCLEOTIDE SEQUENCE [LARGE SCALE GENOMIC DNA]</scope>
    <source>
        <strain evidence="1 2">YC6886</strain>
    </source>
</reference>
<dbReference type="EMBL" id="JACHFD010000005">
    <property type="protein sequence ID" value="MBB5351244.1"/>
    <property type="molecule type" value="Genomic_DNA"/>
</dbReference>
<dbReference type="Gene3D" id="2.180.10.10">
    <property type="entry name" value="RHS repeat-associated core"/>
    <property type="match status" value="1"/>
</dbReference>
<dbReference type="Proteomes" id="UP000557717">
    <property type="component" value="Unassembled WGS sequence"/>
</dbReference>
<protein>
    <recommendedName>
        <fullName evidence="3">YD repeat-containing protein</fullName>
    </recommendedName>
</protein>
<dbReference type="AlphaFoldDB" id="A0A840V6J6"/>
<keyword evidence="2" id="KW-1185">Reference proteome</keyword>